<feature type="signal peptide" evidence="1">
    <location>
        <begin position="1"/>
        <end position="25"/>
    </location>
</feature>
<feature type="chain" id="PRO_5046673947" evidence="1">
    <location>
        <begin position="26"/>
        <end position="124"/>
    </location>
</feature>
<evidence type="ECO:0000256" key="1">
    <source>
        <dbReference type="SAM" id="SignalP"/>
    </source>
</evidence>
<dbReference type="Pfam" id="PF19649">
    <property type="entry name" value="DUF6152"/>
    <property type="match status" value="1"/>
</dbReference>
<protein>
    <submittedName>
        <fullName evidence="2">DUF6152 family protein</fullName>
    </submittedName>
</protein>
<reference evidence="3" key="1">
    <citation type="journal article" date="2019" name="Int. J. Syst. Evol. Microbiol.">
        <title>The Global Catalogue of Microorganisms (GCM) 10K type strain sequencing project: providing services to taxonomists for standard genome sequencing and annotation.</title>
        <authorList>
            <consortium name="The Broad Institute Genomics Platform"/>
            <consortium name="The Broad Institute Genome Sequencing Center for Infectious Disease"/>
            <person name="Wu L."/>
            <person name="Ma J."/>
        </authorList>
    </citation>
    <scope>NUCLEOTIDE SEQUENCE [LARGE SCALE GENOMIC DNA]</scope>
    <source>
        <strain evidence="3">CECT 8472</strain>
    </source>
</reference>
<organism evidence="2 3">
    <name type="scientific">Fodinicurvata halophila</name>
    <dbReference type="NCBI Taxonomy" id="1419723"/>
    <lineage>
        <taxon>Bacteria</taxon>
        <taxon>Pseudomonadati</taxon>
        <taxon>Pseudomonadota</taxon>
        <taxon>Alphaproteobacteria</taxon>
        <taxon>Rhodospirillales</taxon>
        <taxon>Rhodovibrionaceae</taxon>
        <taxon>Fodinicurvata</taxon>
    </lineage>
</organism>
<dbReference type="RefSeq" id="WP_382422928.1">
    <property type="nucleotide sequence ID" value="NZ_JBHSCW010000007.1"/>
</dbReference>
<evidence type="ECO:0000313" key="2">
    <source>
        <dbReference type="EMBL" id="MFC4352577.1"/>
    </source>
</evidence>
<keyword evidence="3" id="KW-1185">Reference proteome</keyword>
<dbReference type="InterPro" id="IPR046150">
    <property type="entry name" value="DUF6152"/>
</dbReference>
<proteinExistence type="predicted"/>
<comment type="caution">
    <text evidence="2">The sequence shown here is derived from an EMBL/GenBank/DDBJ whole genome shotgun (WGS) entry which is preliminary data.</text>
</comment>
<accession>A0ABV8UMU9</accession>
<dbReference type="EMBL" id="JBHSCW010000007">
    <property type="protein sequence ID" value="MFC4352577.1"/>
    <property type="molecule type" value="Genomic_DNA"/>
</dbReference>
<dbReference type="Proteomes" id="UP001595799">
    <property type="component" value="Unassembled WGS sequence"/>
</dbReference>
<evidence type="ECO:0000313" key="3">
    <source>
        <dbReference type="Proteomes" id="UP001595799"/>
    </source>
</evidence>
<keyword evidence="1" id="KW-0732">Signal</keyword>
<gene>
    <name evidence="2" type="ORF">ACFOW6_13580</name>
</gene>
<name>A0ABV8UMU9_9PROT</name>
<sequence>MPARLSIISAVVAFVLAFTALPALAHHGWNWAEDENSELTGVVESTSLGNPHGTVTLMVDGEAWEIEVGQPWRNERAGLSEENLFKGAEITVQGHRSKDAGERRLKAERVIIEGTVHDLYPGRD</sequence>